<dbReference type="HOGENOM" id="CLU_071472_3_1_6"/>
<evidence type="ECO:0000313" key="7">
    <source>
        <dbReference type="Proteomes" id="UP000005234"/>
    </source>
</evidence>
<dbReference type="STRING" id="767434.Fraau_1264"/>
<dbReference type="InterPro" id="IPR003489">
    <property type="entry name" value="RHF/RaiA"/>
</dbReference>
<keyword evidence="1" id="KW-0810">Translation regulation</keyword>
<dbReference type="PANTHER" id="PTHR33231:SF1">
    <property type="entry name" value="30S RIBOSOMAL PROTEIN"/>
    <property type="match status" value="1"/>
</dbReference>
<evidence type="ECO:0000256" key="1">
    <source>
        <dbReference type="ARBA" id="ARBA00022845"/>
    </source>
</evidence>
<dbReference type="InterPro" id="IPR050574">
    <property type="entry name" value="HPF/YfiA_ribosome-assoc"/>
</dbReference>
<dbReference type="InterPro" id="IPR036567">
    <property type="entry name" value="RHF-like"/>
</dbReference>
<dbReference type="CDD" id="cd00552">
    <property type="entry name" value="RaiA"/>
    <property type="match status" value="1"/>
</dbReference>
<proteinExistence type="inferred from homology"/>
<gene>
    <name evidence="6" type="ordered locus">Fraau_1264</name>
</gene>
<dbReference type="AlphaFoldDB" id="H8L4Z3"/>
<dbReference type="GO" id="GO:0043024">
    <property type="term" value="F:ribosomal small subunit binding"/>
    <property type="evidence" value="ECO:0007669"/>
    <property type="project" value="TreeGrafter"/>
</dbReference>
<evidence type="ECO:0000256" key="5">
    <source>
        <dbReference type="ARBA" id="ARBA00041319"/>
    </source>
</evidence>
<comment type="similarity">
    <text evidence="2">Belongs to the HPF/YfiA ribosome-associated protein family. Short HPF subfamily.</text>
</comment>
<evidence type="ECO:0000256" key="2">
    <source>
        <dbReference type="ARBA" id="ARBA00038434"/>
    </source>
</evidence>
<protein>
    <recommendedName>
        <fullName evidence="4">Ribosome hibernation promoting factor</fullName>
    </recommendedName>
    <alternativeName>
        <fullName evidence="5">Hibernation factor HPF</fullName>
    </alternativeName>
</protein>
<accession>H8L4Z3</accession>
<dbReference type="Proteomes" id="UP000005234">
    <property type="component" value="Chromosome"/>
</dbReference>
<organism evidence="6 7">
    <name type="scientific">Frateuria aurantia (strain ATCC 33424 / DSM 6220 / KCTC 2777 / LMG 1558 / NBRC 3245 / NCIMB 13370)</name>
    <name type="common">Acetobacter aurantius</name>
    <dbReference type="NCBI Taxonomy" id="767434"/>
    <lineage>
        <taxon>Bacteria</taxon>
        <taxon>Pseudomonadati</taxon>
        <taxon>Pseudomonadota</taxon>
        <taxon>Gammaproteobacteria</taxon>
        <taxon>Lysobacterales</taxon>
        <taxon>Rhodanobacteraceae</taxon>
        <taxon>Frateuria</taxon>
    </lineage>
</organism>
<dbReference type="GO" id="GO:0022627">
    <property type="term" value="C:cytosolic small ribosomal subunit"/>
    <property type="evidence" value="ECO:0007669"/>
    <property type="project" value="TreeGrafter"/>
</dbReference>
<comment type="subunit">
    <text evidence="3">Associates exclusively with 100S ribosomes, which are dimers of 70S ribosomes.</text>
</comment>
<dbReference type="Pfam" id="PF02482">
    <property type="entry name" value="Ribosomal_S30AE"/>
    <property type="match status" value="1"/>
</dbReference>
<evidence type="ECO:0000256" key="4">
    <source>
        <dbReference type="ARBA" id="ARBA00041148"/>
    </source>
</evidence>
<dbReference type="EMBL" id="CP003350">
    <property type="protein sequence ID" value="AFC85707.1"/>
    <property type="molecule type" value="Genomic_DNA"/>
</dbReference>
<evidence type="ECO:0000313" key="6">
    <source>
        <dbReference type="EMBL" id="AFC85707.1"/>
    </source>
</evidence>
<dbReference type="GO" id="GO:0045900">
    <property type="term" value="P:negative regulation of translational elongation"/>
    <property type="evidence" value="ECO:0007669"/>
    <property type="project" value="TreeGrafter"/>
</dbReference>
<dbReference type="NCBIfam" id="TIGR00741">
    <property type="entry name" value="yfiA"/>
    <property type="match status" value="1"/>
</dbReference>
<dbReference type="eggNOG" id="COG1544">
    <property type="taxonomic scope" value="Bacteria"/>
</dbReference>
<name>H8L4Z3_FRAAD</name>
<dbReference type="OrthoDB" id="9795980at2"/>
<dbReference type="Gene3D" id="3.30.160.100">
    <property type="entry name" value="Ribosome hibernation promotion factor-like"/>
    <property type="match status" value="1"/>
</dbReference>
<dbReference type="KEGG" id="fau:Fraau_1264"/>
<reference evidence="6" key="1">
    <citation type="submission" date="2012-02" db="EMBL/GenBank/DDBJ databases">
        <title>The complete genome of Frateuria aurantia DSM 6220.</title>
        <authorList>
            <consortium name="US DOE Joint Genome Institute (JGI-PGF)"/>
            <person name="Lucas S."/>
            <person name="Copeland A."/>
            <person name="Lapidus A."/>
            <person name="Glavina del Rio T."/>
            <person name="Dalin E."/>
            <person name="Tice H."/>
            <person name="Bruce D."/>
            <person name="Goodwin L."/>
            <person name="Pitluck S."/>
            <person name="Peters L."/>
            <person name="Ovchinnikova G."/>
            <person name="Teshima H."/>
            <person name="Kyrpides N."/>
            <person name="Mavromatis K."/>
            <person name="Ivanova N."/>
            <person name="Brettin T."/>
            <person name="Detter J.C."/>
            <person name="Han C."/>
            <person name="Larimer F."/>
            <person name="Land M."/>
            <person name="Hauser L."/>
            <person name="Markowitz V."/>
            <person name="Cheng J.-F."/>
            <person name="Hugenholtz P."/>
            <person name="Woyke T."/>
            <person name="Wu D."/>
            <person name="Brambilla E."/>
            <person name="Klenk H.-P."/>
            <person name="Eisen J.A."/>
        </authorList>
    </citation>
    <scope>NUCLEOTIDE SEQUENCE</scope>
    <source>
        <strain evidence="6">DSM 6220</strain>
    </source>
</reference>
<dbReference type="SUPFAM" id="SSF69754">
    <property type="entry name" value="Ribosome binding protein Y (YfiA homologue)"/>
    <property type="match status" value="1"/>
</dbReference>
<evidence type="ECO:0000256" key="3">
    <source>
        <dbReference type="ARBA" id="ARBA00038695"/>
    </source>
</evidence>
<dbReference type="RefSeq" id="WP_014402713.1">
    <property type="nucleotide sequence ID" value="NC_017033.1"/>
</dbReference>
<sequence>MQVQISGQQLAVTEALRAHVLGKIDRLNRTYKKTTNLAVVLSVSKREQRADATLAVAGTTLRAEAVESNLYGSIDRLFDRLVGQLRKYHGKVYDKHAMEVRKERLSS</sequence>
<dbReference type="PANTHER" id="PTHR33231">
    <property type="entry name" value="30S RIBOSOMAL PROTEIN"/>
    <property type="match status" value="1"/>
</dbReference>
<keyword evidence="7" id="KW-1185">Reference proteome</keyword>